<dbReference type="Proteomes" id="UP001152561">
    <property type="component" value="Unassembled WGS sequence"/>
</dbReference>
<protein>
    <submittedName>
        <fullName evidence="1">Uncharacterized protein</fullName>
    </submittedName>
</protein>
<proteinExistence type="predicted"/>
<dbReference type="AlphaFoldDB" id="A0A9Q1QX14"/>
<accession>A0A9Q1QX14</accession>
<evidence type="ECO:0000313" key="1">
    <source>
        <dbReference type="EMBL" id="KAJ8531024.1"/>
    </source>
</evidence>
<keyword evidence="2" id="KW-1185">Reference proteome</keyword>
<organism evidence="1 2">
    <name type="scientific">Anisodus acutangulus</name>
    <dbReference type="NCBI Taxonomy" id="402998"/>
    <lineage>
        <taxon>Eukaryota</taxon>
        <taxon>Viridiplantae</taxon>
        <taxon>Streptophyta</taxon>
        <taxon>Embryophyta</taxon>
        <taxon>Tracheophyta</taxon>
        <taxon>Spermatophyta</taxon>
        <taxon>Magnoliopsida</taxon>
        <taxon>eudicotyledons</taxon>
        <taxon>Gunneridae</taxon>
        <taxon>Pentapetalae</taxon>
        <taxon>asterids</taxon>
        <taxon>lamiids</taxon>
        <taxon>Solanales</taxon>
        <taxon>Solanaceae</taxon>
        <taxon>Solanoideae</taxon>
        <taxon>Hyoscyameae</taxon>
        <taxon>Anisodus</taxon>
    </lineage>
</organism>
<comment type="caution">
    <text evidence="1">The sequence shown here is derived from an EMBL/GenBank/DDBJ whole genome shotgun (WGS) entry which is preliminary data.</text>
</comment>
<dbReference type="EMBL" id="JAJAGQ010000021">
    <property type="protein sequence ID" value="KAJ8531024.1"/>
    <property type="molecule type" value="Genomic_DNA"/>
</dbReference>
<reference evidence="2" key="1">
    <citation type="journal article" date="2023" name="Proc. Natl. Acad. Sci. U.S.A.">
        <title>Genomic and structural basis for evolution of tropane alkaloid biosynthesis.</title>
        <authorList>
            <person name="Wanga Y.-J."/>
            <person name="Taina T."/>
            <person name="Yua J.-Y."/>
            <person name="Lia J."/>
            <person name="Xua B."/>
            <person name="Chenc J."/>
            <person name="D'Auriad J.C."/>
            <person name="Huanga J.-P."/>
            <person name="Huanga S.-X."/>
        </authorList>
    </citation>
    <scope>NUCLEOTIDE SEQUENCE [LARGE SCALE GENOMIC DNA]</scope>
    <source>
        <strain evidence="2">cv. KIB-2019</strain>
    </source>
</reference>
<gene>
    <name evidence="1" type="ORF">K7X08_025755</name>
</gene>
<name>A0A9Q1QX14_9SOLA</name>
<sequence length="141" mass="15711">MLKTAGNDWNKVKNARFGKGKFKDGKPINCNVIGEEVATQNKFEALINEEENQVKDSVVSSQDKVTLILATKVTFDEGKEQDMSKNACEEVEDLTYDINDAGSGNMEILRSMSNKEIRVEVKETSPVTSDENHAIIIIPFL</sequence>
<evidence type="ECO:0000313" key="2">
    <source>
        <dbReference type="Proteomes" id="UP001152561"/>
    </source>
</evidence>